<proteinExistence type="predicted"/>
<keyword evidence="2" id="KW-1185">Reference proteome</keyword>
<dbReference type="EMBL" id="BQNB010012190">
    <property type="protein sequence ID" value="GJT00362.1"/>
    <property type="molecule type" value="Genomic_DNA"/>
</dbReference>
<dbReference type="Proteomes" id="UP001151760">
    <property type="component" value="Unassembled WGS sequence"/>
</dbReference>
<evidence type="ECO:0000313" key="1">
    <source>
        <dbReference type="EMBL" id="GJT00362.1"/>
    </source>
</evidence>
<sequence length="91" mass="10458">MAHPLFTEIVTAVIDHDPFFHNNIDCIGKEGIFGLLKCTSSIHQLAYGVHAEFLDEYMHISERTSRTALDHFCQAVMQIYEPEFFEETHGD</sequence>
<evidence type="ECO:0000313" key="2">
    <source>
        <dbReference type="Proteomes" id="UP001151760"/>
    </source>
</evidence>
<name>A0ABQ5AF45_9ASTR</name>
<gene>
    <name evidence="1" type="ORF">Tco_0821531</name>
</gene>
<accession>A0ABQ5AF45</accession>
<reference evidence="1" key="2">
    <citation type="submission" date="2022-01" db="EMBL/GenBank/DDBJ databases">
        <authorList>
            <person name="Yamashiro T."/>
            <person name="Shiraishi A."/>
            <person name="Satake H."/>
            <person name="Nakayama K."/>
        </authorList>
    </citation>
    <scope>NUCLEOTIDE SEQUENCE</scope>
</reference>
<protein>
    <submittedName>
        <fullName evidence="1">Uncharacterized protein</fullName>
    </submittedName>
</protein>
<dbReference type="PANTHER" id="PTHR47150:SF7">
    <property type="entry name" value="NUCLEASE"/>
    <property type="match status" value="1"/>
</dbReference>
<organism evidence="1 2">
    <name type="scientific">Tanacetum coccineum</name>
    <dbReference type="NCBI Taxonomy" id="301880"/>
    <lineage>
        <taxon>Eukaryota</taxon>
        <taxon>Viridiplantae</taxon>
        <taxon>Streptophyta</taxon>
        <taxon>Embryophyta</taxon>
        <taxon>Tracheophyta</taxon>
        <taxon>Spermatophyta</taxon>
        <taxon>Magnoliopsida</taxon>
        <taxon>eudicotyledons</taxon>
        <taxon>Gunneridae</taxon>
        <taxon>Pentapetalae</taxon>
        <taxon>asterids</taxon>
        <taxon>campanulids</taxon>
        <taxon>Asterales</taxon>
        <taxon>Asteraceae</taxon>
        <taxon>Asteroideae</taxon>
        <taxon>Anthemideae</taxon>
        <taxon>Anthemidinae</taxon>
        <taxon>Tanacetum</taxon>
    </lineage>
</organism>
<dbReference type="PANTHER" id="PTHR47150">
    <property type="entry name" value="OS12G0169200 PROTEIN"/>
    <property type="match status" value="1"/>
</dbReference>
<comment type="caution">
    <text evidence="1">The sequence shown here is derived from an EMBL/GenBank/DDBJ whole genome shotgun (WGS) entry which is preliminary data.</text>
</comment>
<reference evidence="1" key="1">
    <citation type="journal article" date="2022" name="Int. J. Mol. Sci.">
        <title>Draft Genome of Tanacetum Coccineum: Genomic Comparison of Closely Related Tanacetum-Family Plants.</title>
        <authorList>
            <person name="Yamashiro T."/>
            <person name="Shiraishi A."/>
            <person name="Nakayama K."/>
            <person name="Satake H."/>
        </authorList>
    </citation>
    <scope>NUCLEOTIDE SEQUENCE</scope>
</reference>